<keyword evidence="2" id="KW-1185">Reference proteome</keyword>
<evidence type="ECO:0000313" key="2">
    <source>
        <dbReference type="Proteomes" id="UP001066276"/>
    </source>
</evidence>
<dbReference type="EMBL" id="JANPWB010000010">
    <property type="protein sequence ID" value="KAJ1142137.1"/>
    <property type="molecule type" value="Genomic_DNA"/>
</dbReference>
<name>A0AAV7QNK8_PLEWA</name>
<reference evidence="1" key="1">
    <citation type="journal article" date="2022" name="bioRxiv">
        <title>Sequencing and chromosome-scale assembly of the giantPleurodeles waltlgenome.</title>
        <authorList>
            <person name="Brown T."/>
            <person name="Elewa A."/>
            <person name="Iarovenko S."/>
            <person name="Subramanian E."/>
            <person name="Araus A.J."/>
            <person name="Petzold A."/>
            <person name="Susuki M."/>
            <person name="Suzuki K.-i.T."/>
            <person name="Hayashi T."/>
            <person name="Toyoda A."/>
            <person name="Oliveira C."/>
            <person name="Osipova E."/>
            <person name="Leigh N.D."/>
            <person name="Simon A."/>
            <person name="Yun M.H."/>
        </authorList>
    </citation>
    <scope>NUCLEOTIDE SEQUENCE</scope>
    <source>
        <strain evidence="1">20211129_DDA</strain>
        <tissue evidence="1">Liver</tissue>
    </source>
</reference>
<dbReference type="AlphaFoldDB" id="A0AAV7QNK8"/>
<organism evidence="1 2">
    <name type="scientific">Pleurodeles waltl</name>
    <name type="common">Iberian ribbed newt</name>
    <dbReference type="NCBI Taxonomy" id="8319"/>
    <lineage>
        <taxon>Eukaryota</taxon>
        <taxon>Metazoa</taxon>
        <taxon>Chordata</taxon>
        <taxon>Craniata</taxon>
        <taxon>Vertebrata</taxon>
        <taxon>Euteleostomi</taxon>
        <taxon>Amphibia</taxon>
        <taxon>Batrachia</taxon>
        <taxon>Caudata</taxon>
        <taxon>Salamandroidea</taxon>
        <taxon>Salamandridae</taxon>
        <taxon>Pleurodelinae</taxon>
        <taxon>Pleurodeles</taxon>
    </lineage>
</organism>
<sequence length="79" mass="8810">MHFGTLCQLSQSKEWGGGGGYVRGFSLLEMEFQQWLQACMETGSGRPYILTRGCEAKQSPVMPLMTSPRRTCGRHLKLG</sequence>
<accession>A0AAV7QNK8</accession>
<gene>
    <name evidence="1" type="ORF">NDU88_008464</name>
</gene>
<protein>
    <submittedName>
        <fullName evidence="1">Uncharacterized protein</fullName>
    </submittedName>
</protein>
<comment type="caution">
    <text evidence="1">The sequence shown here is derived from an EMBL/GenBank/DDBJ whole genome shotgun (WGS) entry which is preliminary data.</text>
</comment>
<evidence type="ECO:0000313" key="1">
    <source>
        <dbReference type="EMBL" id="KAJ1142137.1"/>
    </source>
</evidence>
<dbReference type="Proteomes" id="UP001066276">
    <property type="component" value="Chromosome 6"/>
</dbReference>
<proteinExistence type="predicted"/>